<dbReference type="Proteomes" id="UP000541444">
    <property type="component" value="Unassembled WGS sequence"/>
</dbReference>
<gene>
    <name evidence="2" type="ORF">GIB67_019135</name>
</gene>
<protein>
    <submittedName>
        <fullName evidence="2">Uncharacterized protein</fullName>
    </submittedName>
</protein>
<sequence>MYDTRRKDVQHDNETMVATKVVKTDIVFFNQEKFIGEAYQTKESKEEVEQSKEEEEVDEASRTKESKEEVEQSKKEVVEGKDDYERNS</sequence>
<organism evidence="2 3">
    <name type="scientific">Kingdonia uniflora</name>
    <dbReference type="NCBI Taxonomy" id="39325"/>
    <lineage>
        <taxon>Eukaryota</taxon>
        <taxon>Viridiplantae</taxon>
        <taxon>Streptophyta</taxon>
        <taxon>Embryophyta</taxon>
        <taxon>Tracheophyta</taxon>
        <taxon>Spermatophyta</taxon>
        <taxon>Magnoliopsida</taxon>
        <taxon>Ranunculales</taxon>
        <taxon>Circaeasteraceae</taxon>
        <taxon>Kingdonia</taxon>
    </lineage>
</organism>
<reference evidence="2 3" key="1">
    <citation type="journal article" date="2020" name="IScience">
        <title>Genome Sequencing of the Endangered Kingdonia uniflora (Circaeasteraceae, Ranunculales) Reveals Potential Mechanisms of Evolutionary Specialization.</title>
        <authorList>
            <person name="Sun Y."/>
            <person name="Deng T."/>
            <person name="Zhang A."/>
            <person name="Moore M.J."/>
            <person name="Landis J.B."/>
            <person name="Lin N."/>
            <person name="Zhang H."/>
            <person name="Zhang X."/>
            <person name="Huang J."/>
            <person name="Zhang X."/>
            <person name="Sun H."/>
            <person name="Wang H."/>
        </authorList>
    </citation>
    <scope>NUCLEOTIDE SEQUENCE [LARGE SCALE GENOMIC DNA]</scope>
    <source>
        <strain evidence="2">TB1705</strain>
        <tissue evidence="2">Leaf</tissue>
    </source>
</reference>
<dbReference type="EMBL" id="JACGCM010001165">
    <property type="protein sequence ID" value="KAF6160366.1"/>
    <property type="molecule type" value="Genomic_DNA"/>
</dbReference>
<comment type="caution">
    <text evidence="2">The sequence shown here is derived from an EMBL/GenBank/DDBJ whole genome shotgun (WGS) entry which is preliminary data.</text>
</comment>
<dbReference type="AlphaFoldDB" id="A0A7J7MZR2"/>
<feature type="region of interest" description="Disordered" evidence="1">
    <location>
        <begin position="39"/>
        <end position="88"/>
    </location>
</feature>
<keyword evidence="3" id="KW-1185">Reference proteome</keyword>
<name>A0A7J7MZR2_9MAGN</name>
<evidence type="ECO:0000256" key="1">
    <source>
        <dbReference type="SAM" id="MobiDB-lite"/>
    </source>
</evidence>
<feature type="compositionally biased region" description="Basic and acidic residues" evidence="1">
    <location>
        <begin position="40"/>
        <end position="51"/>
    </location>
</feature>
<accession>A0A7J7MZR2</accession>
<proteinExistence type="predicted"/>
<evidence type="ECO:0000313" key="3">
    <source>
        <dbReference type="Proteomes" id="UP000541444"/>
    </source>
</evidence>
<evidence type="ECO:0000313" key="2">
    <source>
        <dbReference type="EMBL" id="KAF6160366.1"/>
    </source>
</evidence>
<feature type="compositionally biased region" description="Basic and acidic residues" evidence="1">
    <location>
        <begin position="59"/>
        <end position="88"/>
    </location>
</feature>